<proteinExistence type="predicted"/>
<organism evidence="1 2">
    <name type="scientific">Avena sativa</name>
    <name type="common">Oat</name>
    <dbReference type="NCBI Taxonomy" id="4498"/>
    <lineage>
        <taxon>Eukaryota</taxon>
        <taxon>Viridiplantae</taxon>
        <taxon>Streptophyta</taxon>
        <taxon>Embryophyta</taxon>
        <taxon>Tracheophyta</taxon>
        <taxon>Spermatophyta</taxon>
        <taxon>Magnoliopsida</taxon>
        <taxon>Liliopsida</taxon>
        <taxon>Poales</taxon>
        <taxon>Poaceae</taxon>
        <taxon>BOP clade</taxon>
        <taxon>Pooideae</taxon>
        <taxon>Poodae</taxon>
        <taxon>Poeae</taxon>
        <taxon>Poeae Chloroplast Group 1 (Aveneae type)</taxon>
        <taxon>Aveninae</taxon>
        <taxon>Avena</taxon>
    </lineage>
</organism>
<protein>
    <submittedName>
        <fullName evidence="1">Uncharacterized protein</fullName>
    </submittedName>
</protein>
<reference evidence="1" key="2">
    <citation type="submission" date="2025-09" db="UniProtKB">
        <authorList>
            <consortium name="EnsemblPlants"/>
        </authorList>
    </citation>
    <scope>IDENTIFICATION</scope>
</reference>
<name>A0ACD5TEX3_AVESA</name>
<dbReference type="EnsemblPlants" id="AVESA.00010b.r2.1AG0042370.1">
    <property type="protein sequence ID" value="AVESA.00010b.r2.1AG0042370.1.CDS"/>
    <property type="gene ID" value="AVESA.00010b.r2.1AG0042370"/>
</dbReference>
<keyword evidence="2" id="KW-1185">Reference proteome</keyword>
<evidence type="ECO:0000313" key="2">
    <source>
        <dbReference type="Proteomes" id="UP001732700"/>
    </source>
</evidence>
<dbReference type="Proteomes" id="UP001732700">
    <property type="component" value="Chromosome 1A"/>
</dbReference>
<evidence type="ECO:0000313" key="1">
    <source>
        <dbReference type="EnsemblPlants" id="AVESA.00010b.r2.1AG0042370.1.CDS"/>
    </source>
</evidence>
<accession>A0ACD5TEX3</accession>
<sequence>MSWLTRSIAATLSSPRGDPEPDPDAYDSETSSADRAEAAEGSSPSPRDPEAEEEEEPEQPNTPSRGVKDDISELTETLTRRLWGVASFLAPPPPPPPASSSPRAASADADGNEDDRDGEEEADPQSPRIAGIRSDLAEIGGRVRSGISMLQSNLAVAEISKIASSLLPFGEDEADEGEPVVGATEEVVVFVRHISTRPETWLDFPLFISERYEDDFELSDAQYVHALAMERLVPSLSDLKVQICSNDMSEACFWKIYFVLLYSKLNKQDAELLSTPQILEAREELLQSLQAKNKQGSETTGESSENVNAFSAPAEEKVIQPSSIQEKSAISEVRSFEEPTSDITPEVLAEKFPVSTTEEEIVDKSVIEEELSVKEKSKTSPAESRLHADTDEGEVDEWPDDDTDDDEPEAPGAASNRPSLGQEEDVSFSDLEDDDDDDKRLDK</sequence>
<reference evidence="1" key="1">
    <citation type="submission" date="2021-05" db="EMBL/GenBank/DDBJ databases">
        <authorList>
            <person name="Scholz U."/>
            <person name="Mascher M."/>
            <person name="Fiebig A."/>
        </authorList>
    </citation>
    <scope>NUCLEOTIDE SEQUENCE [LARGE SCALE GENOMIC DNA]</scope>
</reference>